<comment type="similarity">
    <text evidence="1">Belongs to the RutC family.</text>
</comment>
<dbReference type="InterPro" id="IPR035959">
    <property type="entry name" value="RutC-like_sf"/>
</dbReference>
<dbReference type="PANTHER" id="PTHR11803">
    <property type="entry name" value="2-IMINOBUTANOATE/2-IMINOPROPANOATE DEAMINASE RIDA"/>
    <property type="match status" value="1"/>
</dbReference>
<evidence type="ECO:0000313" key="2">
    <source>
        <dbReference type="EMBL" id="JAV63717.1"/>
    </source>
</evidence>
<dbReference type="Gene3D" id="3.30.1330.40">
    <property type="entry name" value="RutC-like"/>
    <property type="match status" value="1"/>
</dbReference>
<evidence type="ECO:0000256" key="1">
    <source>
        <dbReference type="ARBA" id="ARBA00010552"/>
    </source>
</evidence>
<dbReference type="GO" id="GO:0005829">
    <property type="term" value="C:cytosol"/>
    <property type="evidence" value="ECO:0007669"/>
    <property type="project" value="TreeGrafter"/>
</dbReference>
<dbReference type="Pfam" id="PF01042">
    <property type="entry name" value="Ribonuc_L-PSP"/>
    <property type="match status" value="1"/>
</dbReference>
<organism evidence="2">
    <name type="scientific">Photinus pyralis</name>
    <name type="common">Common eastern firefly</name>
    <name type="synonym">Lampyris pyralis</name>
    <dbReference type="NCBI Taxonomy" id="7054"/>
    <lineage>
        <taxon>Eukaryota</taxon>
        <taxon>Metazoa</taxon>
        <taxon>Ecdysozoa</taxon>
        <taxon>Arthropoda</taxon>
        <taxon>Hexapoda</taxon>
        <taxon>Insecta</taxon>
        <taxon>Pterygota</taxon>
        <taxon>Neoptera</taxon>
        <taxon>Endopterygota</taxon>
        <taxon>Coleoptera</taxon>
        <taxon>Polyphaga</taxon>
        <taxon>Elateriformia</taxon>
        <taxon>Elateroidea</taxon>
        <taxon>Lampyridae</taxon>
        <taxon>Lampyrinae</taxon>
        <taxon>Photinus</taxon>
    </lineage>
</organism>
<dbReference type="AlphaFoldDB" id="A0A1Y1KXU5"/>
<dbReference type="GO" id="GO:0005739">
    <property type="term" value="C:mitochondrion"/>
    <property type="evidence" value="ECO:0007669"/>
    <property type="project" value="TreeGrafter"/>
</dbReference>
<dbReference type="SUPFAM" id="SSF55298">
    <property type="entry name" value="YjgF-like"/>
    <property type="match status" value="1"/>
</dbReference>
<reference evidence="2" key="1">
    <citation type="journal article" date="2016" name="Sci. Rep.">
        <title>Molecular characterization of firefly nuptial gifts: a multi-omics approach sheds light on postcopulatory sexual selection.</title>
        <authorList>
            <person name="Al-Wathiqui N."/>
            <person name="Fallon T.R."/>
            <person name="South A."/>
            <person name="Weng J.K."/>
            <person name="Lewis S.M."/>
        </authorList>
    </citation>
    <scope>NUCLEOTIDE SEQUENCE</scope>
</reference>
<name>A0A1Y1KXU5_PHOPY</name>
<protein>
    <submittedName>
        <fullName evidence="2">Uncharacterized protein</fullName>
    </submittedName>
</protein>
<dbReference type="FunFam" id="3.30.1330.40:FF:000001">
    <property type="entry name" value="L-PSP family endoribonuclease"/>
    <property type="match status" value="1"/>
</dbReference>
<proteinExistence type="inferred from homology"/>
<dbReference type="InterPro" id="IPR006175">
    <property type="entry name" value="YjgF/YER057c/UK114"/>
</dbReference>
<sequence>MAARQVHFTQNGFKFPGFKSPIMCNATIHNNTVYMAGNIGMNPRNMKLADGNIGDRLKQAIDNMRVVLEEVGSGLEHILMMKIFITSMDDYDIMNEAYMNVMPEPRPPRTCVAVKEIPFGTDIEIECIAALGDARRSKL</sequence>
<dbReference type="PANTHER" id="PTHR11803:SF42">
    <property type="entry name" value="MMF1"/>
    <property type="match status" value="1"/>
</dbReference>
<dbReference type="GO" id="GO:0019239">
    <property type="term" value="F:deaminase activity"/>
    <property type="evidence" value="ECO:0007669"/>
    <property type="project" value="TreeGrafter"/>
</dbReference>
<dbReference type="EMBL" id="GEZM01076684">
    <property type="protein sequence ID" value="JAV63717.1"/>
    <property type="molecule type" value="Transcribed_RNA"/>
</dbReference>
<accession>A0A1Y1KXU5</accession>
<dbReference type="CDD" id="cd00448">
    <property type="entry name" value="YjgF_YER057c_UK114_family"/>
    <property type="match status" value="1"/>
</dbReference>